<comment type="function">
    <text evidence="5">Involved in transvection phenomena (= synapsis-dependent gene expression), where the synaptic pairing of chromosomes carrying genes with which zeste interacts influences the expression of these genes. Zeste binds to DNA and stimulates transcription from a nearby promoter.</text>
</comment>
<evidence type="ECO:0000313" key="8">
    <source>
        <dbReference type="Proteomes" id="UP001160148"/>
    </source>
</evidence>
<feature type="domain" description="Myb/SANT-like DNA-binding" evidence="6">
    <location>
        <begin position="5"/>
        <end position="64"/>
    </location>
</feature>
<proteinExistence type="predicted"/>
<protein>
    <recommendedName>
        <fullName evidence="2">Regulatory protein zeste</fullName>
    </recommendedName>
</protein>
<evidence type="ECO:0000256" key="3">
    <source>
        <dbReference type="ARBA" id="ARBA00023015"/>
    </source>
</evidence>
<keyword evidence="8" id="KW-1185">Reference proteome</keyword>
<evidence type="ECO:0000256" key="2">
    <source>
        <dbReference type="ARBA" id="ARBA00016807"/>
    </source>
</evidence>
<dbReference type="Proteomes" id="UP001160148">
    <property type="component" value="Unassembled WGS sequence"/>
</dbReference>
<evidence type="ECO:0000256" key="5">
    <source>
        <dbReference type="ARBA" id="ARBA00025466"/>
    </source>
</evidence>
<reference evidence="7 8" key="1">
    <citation type="submission" date="2023-01" db="EMBL/GenBank/DDBJ databases">
        <authorList>
            <person name="Whitehead M."/>
        </authorList>
    </citation>
    <scope>NUCLEOTIDE SEQUENCE [LARGE SCALE GENOMIC DNA]</scope>
</reference>
<dbReference type="AlphaFoldDB" id="A0AAV0W951"/>
<organism evidence="7 8">
    <name type="scientific">Macrosiphum euphorbiae</name>
    <name type="common">potato aphid</name>
    <dbReference type="NCBI Taxonomy" id="13131"/>
    <lineage>
        <taxon>Eukaryota</taxon>
        <taxon>Metazoa</taxon>
        <taxon>Ecdysozoa</taxon>
        <taxon>Arthropoda</taxon>
        <taxon>Hexapoda</taxon>
        <taxon>Insecta</taxon>
        <taxon>Pterygota</taxon>
        <taxon>Neoptera</taxon>
        <taxon>Paraneoptera</taxon>
        <taxon>Hemiptera</taxon>
        <taxon>Sternorrhyncha</taxon>
        <taxon>Aphidomorpha</taxon>
        <taxon>Aphidoidea</taxon>
        <taxon>Aphididae</taxon>
        <taxon>Macrosiphini</taxon>
        <taxon>Macrosiphum</taxon>
    </lineage>
</organism>
<dbReference type="InterPro" id="IPR028002">
    <property type="entry name" value="Myb_DNA-bind_5"/>
</dbReference>
<evidence type="ECO:0000256" key="1">
    <source>
        <dbReference type="ARBA" id="ARBA00011764"/>
    </source>
</evidence>
<comment type="subunit">
    <text evidence="1">Self-associates forming complexes of several hundred monomers.</text>
</comment>
<evidence type="ECO:0000313" key="7">
    <source>
        <dbReference type="EMBL" id="CAI6352410.1"/>
    </source>
</evidence>
<evidence type="ECO:0000256" key="4">
    <source>
        <dbReference type="ARBA" id="ARBA00023163"/>
    </source>
</evidence>
<gene>
    <name evidence="7" type="ORF">MEUPH1_LOCUS8656</name>
</gene>
<dbReference type="Pfam" id="PF13873">
    <property type="entry name" value="Myb_DNA-bind_5"/>
    <property type="match status" value="1"/>
</dbReference>
<evidence type="ECO:0000259" key="6">
    <source>
        <dbReference type="Pfam" id="PF13873"/>
    </source>
</evidence>
<sequence length="69" mass="8045">MARKSITPAQKEALVEFMENHPDLRKGKFSINFTTAIAKKMWVECQTMLNSIPGPSKEWHEWRKVIIDT</sequence>
<dbReference type="EMBL" id="CARXXK010000002">
    <property type="protein sequence ID" value="CAI6352410.1"/>
    <property type="molecule type" value="Genomic_DNA"/>
</dbReference>
<keyword evidence="3" id="KW-0805">Transcription regulation</keyword>
<accession>A0AAV0W951</accession>
<comment type="caution">
    <text evidence="7">The sequence shown here is derived from an EMBL/GenBank/DDBJ whole genome shotgun (WGS) entry which is preliminary data.</text>
</comment>
<name>A0AAV0W951_9HEMI</name>
<keyword evidence="4" id="KW-0804">Transcription</keyword>